<dbReference type="SMART" id="SM00239">
    <property type="entry name" value="C2"/>
    <property type="match status" value="1"/>
</dbReference>
<sequence>MRMWLFEKLRGSVETSLALPSEAEPRDGKPRPSLYSNVLTPDKIPDFFIPPKLAGGSGEGENGEGKRKKPGPGASPAEPADGGKRTLGGKRSGEASADLLQAASRYIIQIESADDLEPDDLDLACQPAGGSPQPHRALAHTPYGCSTLKESPHTRRKESLFHVEQGASPGSSPGSRRKGSGHGKTNGESHHLNPPEPGLGLWPAGTCRYLGGGDSDTGSSAESSPFTSPLLSRSVSGTSLLKMFSHENLSRRLQSLHRNSSLSTDECSSTDATPNVSRRAGSTSTGGAVRLSAEYDCSNARLRVRIITAEELYDKSLDHKSINCCVILYLNPGKTQRQRSTIIKNSRNPIFNEDFFFDGISAEDFKRSSLKLKVVNKASSLKRDSVLGEKELRLPFLLPFF</sequence>
<feature type="compositionally biased region" description="Polar residues" evidence="1">
    <location>
        <begin position="216"/>
        <end position="232"/>
    </location>
</feature>
<evidence type="ECO:0000313" key="3">
    <source>
        <dbReference type="Ensembl" id="ENSCMIP00000014170.1"/>
    </source>
</evidence>
<dbReference type="Pfam" id="PF00168">
    <property type="entry name" value="C2"/>
    <property type="match status" value="1"/>
</dbReference>
<dbReference type="PANTHER" id="PTHR46291">
    <property type="entry name" value="C2 DOMAIN-CONTAINING PROTEIN"/>
    <property type="match status" value="1"/>
</dbReference>
<reference evidence="4" key="2">
    <citation type="journal article" date="2007" name="PLoS Biol.">
        <title>Survey sequencing and comparative analysis of the elephant shark (Callorhinchus milii) genome.</title>
        <authorList>
            <person name="Venkatesh B."/>
            <person name="Kirkness E.F."/>
            <person name="Loh Y.H."/>
            <person name="Halpern A.L."/>
            <person name="Lee A.P."/>
            <person name="Johnson J."/>
            <person name="Dandona N."/>
            <person name="Viswanathan L.D."/>
            <person name="Tay A."/>
            <person name="Venter J.C."/>
            <person name="Strausberg R.L."/>
            <person name="Brenner S."/>
        </authorList>
    </citation>
    <scope>NUCLEOTIDE SEQUENCE [LARGE SCALE GENOMIC DNA]</scope>
</reference>
<dbReference type="STRING" id="7868.ENSCMIP00000014170"/>
<evidence type="ECO:0000259" key="2">
    <source>
        <dbReference type="PROSITE" id="PS50004"/>
    </source>
</evidence>
<feature type="region of interest" description="Disordered" evidence="1">
    <location>
        <begin position="119"/>
        <end position="232"/>
    </location>
</feature>
<dbReference type="PROSITE" id="PS50004">
    <property type="entry name" value="C2"/>
    <property type="match status" value="1"/>
</dbReference>
<reference evidence="3" key="4">
    <citation type="submission" date="2025-08" db="UniProtKB">
        <authorList>
            <consortium name="Ensembl"/>
        </authorList>
    </citation>
    <scope>IDENTIFICATION</scope>
</reference>
<dbReference type="InParanoid" id="A0A4W3HFP4"/>
<reference evidence="4" key="1">
    <citation type="journal article" date="2006" name="Science">
        <title>Ancient noncoding elements conserved in the human genome.</title>
        <authorList>
            <person name="Venkatesh B."/>
            <person name="Kirkness E.F."/>
            <person name="Loh Y.H."/>
            <person name="Halpern A.L."/>
            <person name="Lee A.P."/>
            <person name="Johnson J."/>
            <person name="Dandona N."/>
            <person name="Viswanathan L.D."/>
            <person name="Tay A."/>
            <person name="Venter J.C."/>
            <person name="Strausberg R.L."/>
            <person name="Brenner S."/>
        </authorList>
    </citation>
    <scope>NUCLEOTIDE SEQUENCE [LARGE SCALE GENOMIC DNA]</scope>
</reference>
<protein>
    <submittedName>
        <fullName evidence="3">C2 calcium dependent domain containing 4C</fullName>
    </submittedName>
</protein>
<dbReference type="AlphaFoldDB" id="A0A4W3HFP4"/>
<dbReference type="InterPro" id="IPR000008">
    <property type="entry name" value="C2_dom"/>
</dbReference>
<feature type="domain" description="C2" evidence="2">
    <location>
        <begin position="285"/>
        <end position="401"/>
    </location>
</feature>
<dbReference type="PANTHER" id="PTHR46291:SF5">
    <property type="entry name" value="C2 CALCIUM-DEPENDENT DOMAIN-CONTAINING PROTEIN 4C"/>
    <property type="match status" value="1"/>
</dbReference>
<dbReference type="OMA" id="FTHETHA"/>
<dbReference type="SUPFAM" id="SSF49562">
    <property type="entry name" value="C2 domain (Calcium/lipid-binding domain, CaLB)"/>
    <property type="match status" value="1"/>
</dbReference>
<reference evidence="4" key="3">
    <citation type="journal article" date="2014" name="Nature">
        <title>Elephant shark genome provides unique insights into gnathostome evolution.</title>
        <authorList>
            <consortium name="International Elephant Shark Genome Sequencing Consortium"/>
            <person name="Venkatesh B."/>
            <person name="Lee A.P."/>
            <person name="Ravi V."/>
            <person name="Maurya A.K."/>
            <person name="Lian M.M."/>
            <person name="Swann J.B."/>
            <person name="Ohta Y."/>
            <person name="Flajnik M.F."/>
            <person name="Sutoh Y."/>
            <person name="Kasahara M."/>
            <person name="Hoon S."/>
            <person name="Gangu V."/>
            <person name="Roy S.W."/>
            <person name="Irimia M."/>
            <person name="Korzh V."/>
            <person name="Kondrychyn I."/>
            <person name="Lim Z.W."/>
            <person name="Tay B.H."/>
            <person name="Tohari S."/>
            <person name="Kong K.W."/>
            <person name="Ho S."/>
            <person name="Lorente-Galdos B."/>
            <person name="Quilez J."/>
            <person name="Marques-Bonet T."/>
            <person name="Raney B.J."/>
            <person name="Ingham P.W."/>
            <person name="Tay A."/>
            <person name="Hillier L.W."/>
            <person name="Minx P."/>
            <person name="Boehm T."/>
            <person name="Wilson R.K."/>
            <person name="Brenner S."/>
            <person name="Warren W.C."/>
        </authorList>
    </citation>
    <scope>NUCLEOTIDE SEQUENCE [LARGE SCALE GENOMIC DNA]</scope>
</reference>
<evidence type="ECO:0000313" key="4">
    <source>
        <dbReference type="Proteomes" id="UP000314986"/>
    </source>
</evidence>
<dbReference type="Gene3D" id="2.60.40.150">
    <property type="entry name" value="C2 domain"/>
    <property type="match status" value="1"/>
</dbReference>
<feature type="compositionally biased region" description="Basic and acidic residues" evidence="1">
    <location>
        <begin position="150"/>
        <end position="161"/>
    </location>
</feature>
<accession>A0A4W3HFP4</accession>
<dbReference type="Ensembl" id="ENSCMIT00000014475.1">
    <property type="protein sequence ID" value="ENSCMIP00000014170.1"/>
    <property type="gene ID" value="ENSCMIG00000007045.1"/>
</dbReference>
<reference evidence="3" key="5">
    <citation type="submission" date="2025-09" db="UniProtKB">
        <authorList>
            <consortium name="Ensembl"/>
        </authorList>
    </citation>
    <scope>IDENTIFICATION</scope>
</reference>
<feature type="region of interest" description="Disordered" evidence="1">
    <location>
        <begin position="255"/>
        <end position="284"/>
    </location>
</feature>
<gene>
    <name evidence="3" type="primary">C2CD4C</name>
</gene>
<keyword evidence="4" id="KW-1185">Reference proteome</keyword>
<evidence type="ECO:0000256" key="1">
    <source>
        <dbReference type="SAM" id="MobiDB-lite"/>
    </source>
</evidence>
<dbReference type="Proteomes" id="UP000314986">
    <property type="component" value="Unassembled WGS sequence"/>
</dbReference>
<proteinExistence type="predicted"/>
<dbReference type="GeneTree" id="ENSGT00940000161259"/>
<organism evidence="3 4">
    <name type="scientific">Callorhinchus milii</name>
    <name type="common">Ghost shark</name>
    <dbReference type="NCBI Taxonomy" id="7868"/>
    <lineage>
        <taxon>Eukaryota</taxon>
        <taxon>Metazoa</taxon>
        <taxon>Chordata</taxon>
        <taxon>Craniata</taxon>
        <taxon>Vertebrata</taxon>
        <taxon>Chondrichthyes</taxon>
        <taxon>Holocephali</taxon>
        <taxon>Chimaeriformes</taxon>
        <taxon>Callorhinchidae</taxon>
        <taxon>Callorhinchus</taxon>
    </lineage>
</organism>
<dbReference type="InterPro" id="IPR035892">
    <property type="entry name" value="C2_domain_sf"/>
</dbReference>
<feature type="region of interest" description="Disordered" evidence="1">
    <location>
        <begin position="15"/>
        <end position="96"/>
    </location>
</feature>
<dbReference type="InterPro" id="IPR043549">
    <property type="entry name" value="C2C4C/C2C4D"/>
</dbReference>
<name>A0A4W3HFP4_CALMI</name>